<gene>
    <name evidence="2" type="ORF">NCGR_LOCUS54578</name>
</gene>
<reference evidence="2" key="1">
    <citation type="submission" date="2020-10" db="EMBL/GenBank/DDBJ databases">
        <authorList>
            <person name="Han B."/>
            <person name="Lu T."/>
            <person name="Zhao Q."/>
            <person name="Huang X."/>
            <person name="Zhao Y."/>
        </authorList>
    </citation>
    <scope>NUCLEOTIDE SEQUENCE</scope>
</reference>
<name>A0A811RMP5_9POAL</name>
<dbReference type="AlphaFoldDB" id="A0A811RMP5"/>
<proteinExistence type="predicted"/>
<dbReference type="EMBL" id="CAJGYO010000016">
    <property type="protein sequence ID" value="CAD6271292.1"/>
    <property type="molecule type" value="Genomic_DNA"/>
</dbReference>
<evidence type="ECO:0000313" key="2">
    <source>
        <dbReference type="EMBL" id="CAD6271292.1"/>
    </source>
</evidence>
<organism evidence="2 3">
    <name type="scientific">Miscanthus lutarioriparius</name>
    <dbReference type="NCBI Taxonomy" id="422564"/>
    <lineage>
        <taxon>Eukaryota</taxon>
        <taxon>Viridiplantae</taxon>
        <taxon>Streptophyta</taxon>
        <taxon>Embryophyta</taxon>
        <taxon>Tracheophyta</taxon>
        <taxon>Spermatophyta</taxon>
        <taxon>Magnoliopsida</taxon>
        <taxon>Liliopsida</taxon>
        <taxon>Poales</taxon>
        <taxon>Poaceae</taxon>
        <taxon>PACMAD clade</taxon>
        <taxon>Panicoideae</taxon>
        <taxon>Andropogonodae</taxon>
        <taxon>Andropogoneae</taxon>
        <taxon>Saccharinae</taxon>
        <taxon>Miscanthus</taxon>
    </lineage>
</organism>
<comment type="caution">
    <text evidence="2">The sequence shown here is derived from an EMBL/GenBank/DDBJ whole genome shotgun (WGS) entry which is preliminary data.</text>
</comment>
<evidence type="ECO:0000313" key="3">
    <source>
        <dbReference type="Proteomes" id="UP000604825"/>
    </source>
</evidence>
<feature type="region of interest" description="Disordered" evidence="1">
    <location>
        <begin position="119"/>
        <end position="150"/>
    </location>
</feature>
<dbReference type="Proteomes" id="UP000604825">
    <property type="component" value="Unassembled WGS sequence"/>
</dbReference>
<protein>
    <submittedName>
        <fullName evidence="2">Uncharacterized protein</fullName>
    </submittedName>
</protein>
<accession>A0A811RMP5</accession>
<feature type="region of interest" description="Disordered" evidence="1">
    <location>
        <begin position="55"/>
        <end position="80"/>
    </location>
</feature>
<sequence>MRKNRAEYLIVDTFSFNIEASKCIKDLGYIQVMGLNKLLQEYNLLRDLHGGNDILSGGPSAQKDSSGRVNEGENNDPGQGFTYERVVDLLVGGIGPDLMALSISARKAWTLPGGAMAQVPAMSGRTRSPARRRRGPGPAGAGAEGHGRARLRRSLSTAPLASQGSPRMPERNFYCEAKYALSSLAPQL</sequence>
<evidence type="ECO:0000256" key="1">
    <source>
        <dbReference type="SAM" id="MobiDB-lite"/>
    </source>
</evidence>
<keyword evidence="3" id="KW-1185">Reference proteome</keyword>